<evidence type="ECO:0000256" key="1">
    <source>
        <dbReference type="SAM" id="MobiDB-lite"/>
    </source>
</evidence>
<dbReference type="Proteomes" id="UP000054921">
    <property type="component" value="Unassembled WGS sequence"/>
</dbReference>
<feature type="compositionally biased region" description="Basic and acidic residues" evidence="1">
    <location>
        <begin position="88"/>
        <end position="101"/>
    </location>
</feature>
<dbReference type="RefSeq" id="WP_028380920.1">
    <property type="nucleotide sequence ID" value="NZ_CAAAIT010000003.1"/>
</dbReference>
<evidence type="ECO:0000313" key="3">
    <source>
        <dbReference type="EMBL" id="VEB32512.1"/>
    </source>
</evidence>
<dbReference type="STRING" id="28084.Lche_0623"/>
<dbReference type="EMBL" id="LR134173">
    <property type="protein sequence ID" value="VEB32512.1"/>
    <property type="molecule type" value="Genomic_DNA"/>
</dbReference>
<dbReference type="AlphaFoldDB" id="A0A0W0SG23"/>
<gene>
    <name evidence="2" type="ORF">Lche_0623</name>
    <name evidence="3" type="ORF">NCTC11976_00036</name>
</gene>
<name>A0A0W0SG23_9GAMM</name>
<proteinExistence type="predicted"/>
<dbReference type="OrthoDB" id="5657213at2"/>
<reference evidence="2 4" key="1">
    <citation type="submission" date="2015-11" db="EMBL/GenBank/DDBJ databases">
        <title>Genomic analysis of 38 Legionella species identifies large and diverse effector repertoires.</title>
        <authorList>
            <person name="Burstein D."/>
            <person name="Amaro F."/>
            <person name="Zusman T."/>
            <person name="Lifshitz Z."/>
            <person name="Cohen O."/>
            <person name="Gilbert J.A."/>
            <person name="Pupko T."/>
            <person name="Shuman H.A."/>
            <person name="Segal G."/>
        </authorList>
    </citation>
    <scope>NUCLEOTIDE SEQUENCE [LARGE SCALE GENOMIC DNA]</scope>
    <source>
        <strain evidence="2 4">ORW</strain>
    </source>
</reference>
<reference evidence="3 5" key="2">
    <citation type="submission" date="2018-12" db="EMBL/GenBank/DDBJ databases">
        <authorList>
            <consortium name="Pathogen Informatics"/>
        </authorList>
    </citation>
    <scope>NUCLEOTIDE SEQUENCE [LARGE SCALE GENOMIC DNA]</scope>
    <source>
        <strain evidence="3 5">NCTC11976</strain>
    </source>
</reference>
<feature type="region of interest" description="Disordered" evidence="1">
    <location>
        <begin position="69"/>
        <end position="109"/>
    </location>
</feature>
<dbReference type="PATRIC" id="fig|28084.5.peg.672"/>
<organism evidence="2 4">
    <name type="scientific">Legionella cherrii</name>
    <dbReference type="NCBI Taxonomy" id="28084"/>
    <lineage>
        <taxon>Bacteria</taxon>
        <taxon>Pseudomonadati</taxon>
        <taxon>Pseudomonadota</taxon>
        <taxon>Gammaproteobacteria</taxon>
        <taxon>Legionellales</taxon>
        <taxon>Legionellaceae</taxon>
        <taxon>Legionella</taxon>
    </lineage>
</organism>
<evidence type="ECO:0008006" key="6">
    <source>
        <dbReference type="Google" id="ProtNLM"/>
    </source>
</evidence>
<protein>
    <recommendedName>
        <fullName evidence="6">Fir</fullName>
    </recommendedName>
</protein>
<evidence type="ECO:0000313" key="2">
    <source>
        <dbReference type="EMBL" id="KTC82359.1"/>
    </source>
</evidence>
<dbReference type="EMBL" id="LNXW01000009">
    <property type="protein sequence ID" value="KTC82359.1"/>
    <property type="molecule type" value="Genomic_DNA"/>
</dbReference>
<evidence type="ECO:0000313" key="4">
    <source>
        <dbReference type="Proteomes" id="UP000054921"/>
    </source>
</evidence>
<sequence length="109" mass="11815">MGFFKHESGDGELKTQIDNLKEPINKMAAVMAGSGRDIGPLQEGTKILDIITQVITNGPDALPKEALNNQEAQQQTPGAKEQLQALKQKSEESTQEEKVIQERSLGLGS</sequence>
<evidence type="ECO:0000313" key="5">
    <source>
        <dbReference type="Proteomes" id="UP000277577"/>
    </source>
</evidence>
<dbReference type="Proteomes" id="UP000277577">
    <property type="component" value="Chromosome"/>
</dbReference>
<accession>A0A0W0SG23</accession>
<keyword evidence="5" id="KW-1185">Reference proteome</keyword>